<dbReference type="GO" id="GO:0003824">
    <property type="term" value="F:catalytic activity"/>
    <property type="evidence" value="ECO:0007669"/>
    <property type="project" value="InterPro"/>
</dbReference>
<dbReference type="InterPro" id="IPR003673">
    <property type="entry name" value="CoA-Trfase_fam_III"/>
</dbReference>
<evidence type="ECO:0000256" key="1">
    <source>
        <dbReference type="SAM" id="MobiDB-lite"/>
    </source>
</evidence>
<dbReference type="AlphaFoldDB" id="A0A7X1NF06"/>
<dbReference type="RefSeq" id="WP_152763835.1">
    <property type="nucleotide sequence ID" value="NZ_WHNP01000033.1"/>
</dbReference>
<dbReference type="EMBL" id="WHNP01000033">
    <property type="protein sequence ID" value="MPW20747.1"/>
    <property type="molecule type" value="Genomic_DNA"/>
</dbReference>
<dbReference type="Gene3D" id="3.40.50.10540">
    <property type="entry name" value="Crotonobetainyl-coa:carnitine coa-transferase, domain 1"/>
    <property type="match status" value="1"/>
</dbReference>
<accession>A0A7X1NF06</accession>
<dbReference type="SUPFAM" id="SSF89796">
    <property type="entry name" value="CoA-transferase family III (CaiB/BaiF)"/>
    <property type="match status" value="1"/>
</dbReference>
<dbReference type="Pfam" id="PF02515">
    <property type="entry name" value="CoA_transf_3"/>
    <property type="match status" value="1"/>
</dbReference>
<protein>
    <submittedName>
        <fullName evidence="2">Uncharacterized protein</fullName>
    </submittedName>
</protein>
<dbReference type="Proteomes" id="UP000484381">
    <property type="component" value="Unassembled WGS sequence"/>
</dbReference>
<feature type="region of interest" description="Disordered" evidence="1">
    <location>
        <begin position="1"/>
        <end position="20"/>
    </location>
</feature>
<proteinExistence type="predicted"/>
<dbReference type="InterPro" id="IPR023606">
    <property type="entry name" value="CoA-Trfase_III_dom_1_sf"/>
</dbReference>
<gene>
    <name evidence="2" type="ORF">GCT13_28695</name>
</gene>
<comment type="caution">
    <text evidence="2">The sequence shown here is derived from an EMBL/GenBank/DDBJ whole genome shotgun (WGS) entry which is preliminary data.</text>
</comment>
<sequence length="138" mass="15192">MSHSRAALDRAPRSTRRTRTNALGVPELAEVDGEGPEVRDRIALTIRQRTAAYWLNKFAETDTCVVRVVDLAEAAADTHFTQRGVFDRTVRLADGATIPALPVPVDRQFRSRQETLDAPRLGADAASFQTYAKKGGEL</sequence>
<name>A0A7X1NF06_9BURK</name>
<organism evidence="2 3">
    <name type="scientific">Paraburkholderia franconis</name>
    <dbReference type="NCBI Taxonomy" id="2654983"/>
    <lineage>
        <taxon>Bacteria</taxon>
        <taxon>Pseudomonadati</taxon>
        <taxon>Pseudomonadota</taxon>
        <taxon>Betaproteobacteria</taxon>
        <taxon>Burkholderiales</taxon>
        <taxon>Burkholderiaceae</taxon>
        <taxon>Paraburkholderia</taxon>
    </lineage>
</organism>
<keyword evidence="3" id="KW-1185">Reference proteome</keyword>
<dbReference type="Gene3D" id="3.30.1540.10">
    <property type="entry name" value="formyl-coa transferase, domain 3"/>
    <property type="match status" value="1"/>
</dbReference>
<reference evidence="2 3" key="1">
    <citation type="submission" date="2019-10" db="EMBL/GenBank/DDBJ databases">
        <title>Paraburkholderia sp. isolated from nodules of Mimosa pudica from Brazilian Atlantic Forest soils.</title>
        <authorList>
            <person name="Paulitsch F."/>
            <person name="Hungria M."/>
            <person name="Dall'Agnol R."/>
        </authorList>
    </citation>
    <scope>NUCLEOTIDE SEQUENCE [LARGE SCALE GENOMIC DNA]</scope>
    <source>
        <strain evidence="2 3">CNPSo 3157</strain>
    </source>
</reference>
<evidence type="ECO:0000313" key="2">
    <source>
        <dbReference type="EMBL" id="MPW20747.1"/>
    </source>
</evidence>
<feature type="compositionally biased region" description="Basic and acidic residues" evidence="1">
    <location>
        <begin position="1"/>
        <end position="12"/>
    </location>
</feature>
<dbReference type="InterPro" id="IPR044855">
    <property type="entry name" value="CoA-Trfase_III_dom3_sf"/>
</dbReference>
<evidence type="ECO:0000313" key="3">
    <source>
        <dbReference type="Proteomes" id="UP000484381"/>
    </source>
</evidence>